<keyword evidence="6" id="KW-0687">Ribonucleoprotein</keyword>
<dbReference type="STRING" id="51511.ENSCSAVP00000003635"/>
<dbReference type="Proteomes" id="UP000007875">
    <property type="component" value="Unassembled WGS sequence"/>
</dbReference>
<dbReference type="PANTHER" id="PTHR15892:SF2">
    <property type="entry name" value="LARGE RIBOSOMAL SUBUNIT PROTEIN UL30M"/>
    <property type="match status" value="1"/>
</dbReference>
<dbReference type="GO" id="GO:0006412">
    <property type="term" value="P:translation"/>
    <property type="evidence" value="ECO:0007669"/>
    <property type="project" value="InterPro"/>
</dbReference>
<reference evidence="11" key="1">
    <citation type="submission" date="2003-08" db="EMBL/GenBank/DDBJ databases">
        <authorList>
            <person name="Birren B."/>
            <person name="Nusbaum C."/>
            <person name="Abebe A."/>
            <person name="Abouelleil A."/>
            <person name="Adekoya E."/>
            <person name="Ait-zahra M."/>
            <person name="Allen N."/>
            <person name="Allen T."/>
            <person name="An P."/>
            <person name="Anderson M."/>
            <person name="Anderson S."/>
            <person name="Arachchi H."/>
            <person name="Armbruster J."/>
            <person name="Bachantsang P."/>
            <person name="Baldwin J."/>
            <person name="Barry A."/>
            <person name="Bayul T."/>
            <person name="Blitshsteyn B."/>
            <person name="Bloom T."/>
            <person name="Blye J."/>
            <person name="Boguslavskiy L."/>
            <person name="Borowsky M."/>
            <person name="Boukhgalter B."/>
            <person name="Brunache A."/>
            <person name="Butler J."/>
            <person name="Calixte N."/>
            <person name="Calvo S."/>
            <person name="Camarata J."/>
            <person name="Campo K."/>
            <person name="Chang J."/>
            <person name="Cheshatsang Y."/>
            <person name="Citroen M."/>
            <person name="Collymore A."/>
            <person name="Considine T."/>
            <person name="Cook A."/>
            <person name="Cooke P."/>
            <person name="Corum B."/>
            <person name="Cuomo C."/>
            <person name="David R."/>
            <person name="Dawoe T."/>
            <person name="Degray S."/>
            <person name="Dodge S."/>
            <person name="Dooley K."/>
            <person name="Dorje P."/>
            <person name="Dorjee K."/>
            <person name="Dorris L."/>
            <person name="Duffey N."/>
            <person name="Dupes A."/>
            <person name="Elkins T."/>
            <person name="Engels R."/>
            <person name="Erickson J."/>
            <person name="Farina A."/>
            <person name="Faro S."/>
            <person name="Ferreira P."/>
            <person name="Fischer H."/>
            <person name="Fitzgerald M."/>
            <person name="Foley K."/>
            <person name="Gage D."/>
            <person name="Galagan J."/>
            <person name="Gearin G."/>
            <person name="Gnerre S."/>
            <person name="Gnirke A."/>
            <person name="Goyette A."/>
            <person name="Graham J."/>
            <person name="Grandbois E."/>
            <person name="Gyaltsen K."/>
            <person name="Hafez N."/>
            <person name="Hagopian D."/>
            <person name="Hagos B."/>
            <person name="Hall J."/>
            <person name="Hatcher B."/>
            <person name="Heller A."/>
            <person name="Higgins H."/>
            <person name="Honan T."/>
            <person name="Horn A."/>
            <person name="Houde N."/>
            <person name="Hughes L."/>
            <person name="Hulme W."/>
            <person name="Husby E."/>
            <person name="Iliev I."/>
            <person name="Jaffe D."/>
            <person name="Jones C."/>
            <person name="Kamal M."/>
            <person name="Kamat A."/>
            <person name="Kamvysselis M."/>
            <person name="Karlsson E."/>
            <person name="Kells C."/>
            <person name="Kieu A."/>
            <person name="Kisner P."/>
            <person name="Kodira C."/>
            <person name="Kulbokas E."/>
            <person name="Labutti K."/>
            <person name="Lama D."/>
            <person name="Landers T."/>
            <person name="Leger J."/>
            <person name="Levine S."/>
            <person name="Lewis D."/>
            <person name="Lewis T."/>
            <person name="Lindblad-toh K."/>
            <person name="Liu X."/>
            <person name="Lokyitsang T."/>
            <person name="Lokyitsang Y."/>
            <person name="Lucien O."/>
            <person name="Lui A."/>
            <person name="Ma L.J."/>
            <person name="Mabbitt R."/>
            <person name="Macdonald J."/>
            <person name="Maclean C."/>
            <person name="Major J."/>
            <person name="Manning J."/>
            <person name="Marabella R."/>
            <person name="Maru K."/>
            <person name="Matthews C."/>
            <person name="Mauceli E."/>
            <person name="Mccarthy M."/>
            <person name="Mcdonough S."/>
            <person name="Mcghee T."/>
            <person name="Meldrim J."/>
            <person name="Meneus L."/>
            <person name="Mesirov J."/>
            <person name="Mihalev A."/>
            <person name="Mihova T."/>
            <person name="Mikkelsen T."/>
            <person name="Mlenga V."/>
            <person name="Moru K."/>
            <person name="Mozes J."/>
            <person name="Mulrain L."/>
            <person name="Munson G."/>
            <person name="Naylor J."/>
            <person name="Newes C."/>
            <person name="Nguyen C."/>
            <person name="Nguyen N."/>
            <person name="Nguyen T."/>
            <person name="Nicol R."/>
            <person name="Nielsen C."/>
            <person name="Nizzari M."/>
            <person name="Norbu C."/>
            <person name="Norbu N."/>
            <person name="O'donnell P."/>
            <person name="Okoawo O."/>
            <person name="O'leary S."/>
            <person name="Omotosho B."/>
            <person name="O'neill K."/>
            <person name="Osman S."/>
            <person name="Parker S."/>
            <person name="Perrin D."/>
            <person name="Phunkhang P."/>
            <person name="Piqani B."/>
            <person name="Purcell S."/>
            <person name="Rachupka T."/>
            <person name="Ramasamy U."/>
            <person name="Rameau R."/>
            <person name="Ray V."/>
            <person name="Raymond C."/>
            <person name="Retta R."/>
            <person name="Richardson S."/>
            <person name="Rise C."/>
            <person name="Rodriguez J."/>
            <person name="Rogers J."/>
            <person name="Rogov P."/>
            <person name="Rutman M."/>
            <person name="Schupbach R."/>
            <person name="Seaman C."/>
            <person name="Settipalli S."/>
            <person name="Sharpe T."/>
            <person name="Sheridan J."/>
            <person name="Sherpa N."/>
            <person name="Shi J."/>
            <person name="Smirnov S."/>
            <person name="Smith C."/>
            <person name="Sougnez C."/>
            <person name="Spencer B."/>
            <person name="Stalker J."/>
            <person name="Stange-thomann N."/>
            <person name="Stavropoulos S."/>
            <person name="Stetson K."/>
            <person name="Stone C."/>
            <person name="Stone S."/>
            <person name="Stubbs M."/>
            <person name="Talamas J."/>
            <person name="Tchuinga P."/>
            <person name="Tenzing P."/>
            <person name="Tesfaye S."/>
            <person name="Theodore J."/>
            <person name="Thoulutsang Y."/>
            <person name="Topham K."/>
            <person name="Towey S."/>
            <person name="Tsamla T."/>
            <person name="Tsomo N."/>
            <person name="Vallee D."/>
            <person name="Vassiliev H."/>
            <person name="Venkataraman V."/>
            <person name="Vinson J."/>
            <person name="Vo A."/>
            <person name="Wade C."/>
            <person name="Wang S."/>
            <person name="Wangchuk T."/>
            <person name="Wangdi T."/>
            <person name="Whittaker C."/>
            <person name="Wilkinson J."/>
            <person name="Wu Y."/>
            <person name="Wyman D."/>
            <person name="Yadav S."/>
            <person name="Yang S."/>
            <person name="Yang X."/>
            <person name="Yeager S."/>
            <person name="Yee E."/>
            <person name="Young G."/>
            <person name="Zainoun J."/>
            <person name="Zembeck L."/>
            <person name="Zimmer A."/>
            <person name="Zody M."/>
            <person name="Lander E."/>
        </authorList>
    </citation>
    <scope>NUCLEOTIDE SEQUENCE [LARGE SCALE GENOMIC DNA]</scope>
</reference>
<dbReference type="AlphaFoldDB" id="H2YE87"/>
<evidence type="ECO:0000256" key="3">
    <source>
        <dbReference type="ARBA" id="ARBA00022946"/>
    </source>
</evidence>
<evidence type="ECO:0000256" key="4">
    <source>
        <dbReference type="ARBA" id="ARBA00022980"/>
    </source>
</evidence>
<dbReference type="FunFam" id="3.30.1390.20:FF:000005">
    <property type="entry name" value="39S ribosomal protein L30, mitochondrial"/>
    <property type="match status" value="1"/>
</dbReference>
<dbReference type="Gene3D" id="3.30.1390.20">
    <property type="entry name" value="Ribosomal protein L30, ferredoxin-like fold domain"/>
    <property type="match status" value="1"/>
</dbReference>
<dbReference type="PANTHER" id="PTHR15892">
    <property type="entry name" value="MITOCHONDRIAL RIBOSOMAL PROTEIN L30"/>
    <property type="match status" value="1"/>
</dbReference>
<evidence type="ECO:0000256" key="1">
    <source>
        <dbReference type="ARBA" id="ARBA00004173"/>
    </source>
</evidence>
<dbReference type="OMA" id="NCRQKRC"/>
<keyword evidence="4" id="KW-0689">Ribosomal protein</keyword>
<dbReference type="Pfam" id="PF00327">
    <property type="entry name" value="Ribosomal_L30"/>
    <property type="match status" value="1"/>
</dbReference>
<dbReference type="InterPro" id="IPR016082">
    <property type="entry name" value="Ribosomal_uL30_ferredoxin-like"/>
</dbReference>
<feature type="domain" description="Large ribosomal subunit protein uL30-like ferredoxin-like fold" evidence="9">
    <location>
        <begin position="58"/>
        <end position="106"/>
    </location>
</feature>
<evidence type="ECO:0000256" key="8">
    <source>
        <dbReference type="ARBA" id="ARBA00035356"/>
    </source>
</evidence>
<organism evidence="10 11">
    <name type="scientific">Ciona savignyi</name>
    <name type="common">Pacific transparent sea squirt</name>
    <dbReference type="NCBI Taxonomy" id="51511"/>
    <lineage>
        <taxon>Eukaryota</taxon>
        <taxon>Metazoa</taxon>
        <taxon>Chordata</taxon>
        <taxon>Tunicata</taxon>
        <taxon>Ascidiacea</taxon>
        <taxon>Phlebobranchia</taxon>
        <taxon>Cionidae</taxon>
        <taxon>Ciona</taxon>
    </lineage>
</organism>
<sequence length="213" mass="25228">MLRIRTRNLHTTLSKFVRNSYPLKPSSITGTAKKLGFKNAQEMYPEYPLDETPKLWMIIQVQRLKYRPYWEKEAMRELGLYSVNDVSIQINSPNMNEVLWSIKHLIKIQPIRMTQGEPTKDDIGYTQLKWNGEFEIKTKIQSNDDPKNVVPIAPEEEWKVVDGFRMCNNCRQKRCLAIQMCQKLWFQQGKNNLERIGPQLFNFVENPLKHRKT</sequence>
<dbReference type="InterPro" id="IPR005996">
    <property type="entry name" value="Ribosomal_uL30_bac-type"/>
</dbReference>
<name>H2YE87_CIOSA</name>
<protein>
    <recommendedName>
        <fullName evidence="7">Large ribosomal subunit protein uL30m</fullName>
    </recommendedName>
    <alternativeName>
        <fullName evidence="8">39S ribosomal protein L30, mitochondrial</fullName>
    </alternativeName>
</protein>
<dbReference type="InterPro" id="IPR036919">
    <property type="entry name" value="Ribo_uL30_ferredoxin-like_sf"/>
</dbReference>
<keyword evidence="5" id="KW-0496">Mitochondrion</keyword>
<keyword evidence="3" id="KW-0809">Transit peptide</keyword>
<comment type="similarity">
    <text evidence="2">Belongs to the universal ribosomal protein uL30 family.</text>
</comment>
<keyword evidence="11" id="KW-1185">Reference proteome</keyword>
<evidence type="ECO:0000256" key="5">
    <source>
        <dbReference type="ARBA" id="ARBA00023128"/>
    </source>
</evidence>
<dbReference type="InParanoid" id="H2YE87"/>
<evidence type="ECO:0000256" key="6">
    <source>
        <dbReference type="ARBA" id="ARBA00023274"/>
    </source>
</evidence>
<dbReference type="SUPFAM" id="SSF55129">
    <property type="entry name" value="Ribosomal protein L30p/L7e"/>
    <property type="match status" value="1"/>
</dbReference>
<comment type="subcellular location">
    <subcellularLocation>
        <location evidence="1">Mitochondrion</location>
    </subcellularLocation>
</comment>
<dbReference type="eggNOG" id="KOG4799">
    <property type="taxonomic scope" value="Eukaryota"/>
</dbReference>
<reference evidence="10" key="2">
    <citation type="submission" date="2025-08" db="UniProtKB">
        <authorList>
            <consortium name="Ensembl"/>
        </authorList>
    </citation>
    <scope>IDENTIFICATION</scope>
</reference>
<dbReference type="GO" id="GO:0015934">
    <property type="term" value="C:large ribosomal subunit"/>
    <property type="evidence" value="ECO:0007669"/>
    <property type="project" value="InterPro"/>
</dbReference>
<evidence type="ECO:0000313" key="11">
    <source>
        <dbReference type="Proteomes" id="UP000007875"/>
    </source>
</evidence>
<evidence type="ECO:0000259" key="9">
    <source>
        <dbReference type="Pfam" id="PF00327"/>
    </source>
</evidence>
<evidence type="ECO:0000256" key="2">
    <source>
        <dbReference type="ARBA" id="ARBA00007594"/>
    </source>
</evidence>
<dbReference type="GO" id="GO:0005743">
    <property type="term" value="C:mitochondrial inner membrane"/>
    <property type="evidence" value="ECO:0007669"/>
    <property type="project" value="UniProtKB-ARBA"/>
</dbReference>
<dbReference type="GeneTree" id="ENSGT00940000163829"/>
<evidence type="ECO:0000256" key="7">
    <source>
        <dbReference type="ARBA" id="ARBA00035281"/>
    </source>
</evidence>
<dbReference type="HOGENOM" id="CLU_1142258_0_0_1"/>
<proteinExistence type="inferred from homology"/>
<evidence type="ECO:0000313" key="10">
    <source>
        <dbReference type="Ensembl" id="ENSCSAVP00000003635.1"/>
    </source>
</evidence>
<accession>H2YE87</accession>
<reference evidence="10" key="3">
    <citation type="submission" date="2025-09" db="UniProtKB">
        <authorList>
            <consortium name="Ensembl"/>
        </authorList>
    </citation>
    <scope>IDENTIFICATION</scope>
</reference>
<dbReference type="Ensembl" id="ENSCSAVT00000003690.1">
    <property type="protein sequence ID" value="ENSCSAVP00000003635.1"/>
    <property type="gene ID" value="ENSCSAVG00000002155.1"/>
</dbReference>
<dbReference type="GO" id="GO:0003735">
    <property type="term" value="F:structural constituent of ribosome"/>
    <property type="evidence" value="ECO:0007669"/>
    <property type="project" value="InterPro"/>
</dbReference>